<proteinExistence type="inferred from homology"/>
<dbReference type="Proteomes" id="UP001595379">
    <property type="component" value="Unassembled WGS sequence"/>
</dbReference>
<dbReference type="RefSeq" id="WP_380213926.1">
    <property type="nucleotide sequence ID" value="NZ_JBHRSV010000003.1"/>
</dbReference>
<sequence length="211" mass="21650">MTGRRHPVPLVILGAGGHAAVVRDAAEESAEFQVVAMLSDVETECGKSRGRVPVSGPIKTQVPHFPPHFAFALGIGDNSAREAYSAWLLASARHLPIIRHPRAWVSSSATLGPGTYVGANATINAGATIGSAVIVNTGAIIEHDCIIGDFCHLAPGACVAGGCHVEEAAFLGARCTLIPRIKISSRATVGAGAVVVRDVLPGRTVKGVPAS</sequence>
<dbReference type="Pfam" id="PF17836">
    <property type="entry name" value="PglD_N"/>
    <property type="match status" value="1"/>
</dbReference>
<name>A0ABV6ZVN1_9PROT</name>
<comment type="caution">
    <text evidence="3">The sequence shown here is derived from an EMBL/GenBank/DDBJ whole genome shotgun (WGS) entry which is preliminary data.</text>
</comment>
<evidence type="ECO:0000313" key="3">
    <source>
        <dbReference type="EMBL" id="MFC2925451.1"/>
    </source>
</evidence>
<dbReference type="PANTHER" id="PTHR43300:SF7">
    <property type="entry name" value="UDP-N-ACETYLBACILLOSAMINE N-ACETYLTRANSFERASE"/>
    <property type="match status" value="1"/>
</dbReference>
<dbReference type="InterPro" id="IPR011004">
    <property type="entry name" value="Trimer_LpxA-like_sf"/>
</dbReference>
<dbReference type="InterPro" id="IPR020019">
    <property type="entry name" value="AcTrfase_PglD-like"/>
</dbReference>
<keyword evidence="4" id="KW-1185">Reference proteome</keyword>
<dbReference type="SUPFAM" id="SSF51161">
    <property type="entry name" value="Trimeric LpxA-like enzymes"/>
    <property type="match status" value="1"/>
</dbReference>
<protein>
    <submittedName>
        <fullName evidence="3">Acetyltransferase</fullName>
    </submittedName>
</protein>
<dbReference type="InterPro" id="IPR041561">
    <property type="entry name" value="PglD_N"/>
</dbReference>
<evidence type="ECO:0000313" key="4">
    <source>
        <dbReference type="Proteomes" id="UP001595379"/>
    </source>
</evidence>
<dbReference type="PANTHER" id="PTHR43300">
    <property type="entry name" value="ACETYLTRANSFERASE"/>
    <property type="match status" value="1"/>
</dbReference>
<dbReference type="NCBIfam" id="TIGR03570">
    <property type="entry name" value="NeuD_NnaD"/>
    <property type="match status" value="1"/>
</dbReference>
<reference evidence="4" key="1">
    <citation type="journal article" date="2019" name="Int. J. Syst. Evol. Microbiol.">
        <title>The Global Catalogue of Microorganisms (GCM) 10K type strain sequencing project: providing services to taxonomists for standard genome sequencing and annotation.</title>
        <authorList>
            <consortium name="The Broad Institute Genomics Platform"/>
            <consortium name="The Broad Institute Genome Sequencing Center for Infectious Disease"/>
            <person name="Wu L."/>
            <person name="Ma J."/>
        </authorList>
    </citation>
    <scope>NUCLEOTIDE SEQUENCE [LARGE SCALE GENOMIC DNA]</scope>
    <source>
        <strain evidence="4">KCTC 52487</strain>
    </source>
</reference>
<dbReference type="InterPro" id="IPR050179">
    <property type="entry name" value="Trans_hexapeptide_repeat"/>
</dbReference>
<feature type="domain" description="PglD N-terminal" evidence="2">
    <location>
        <begin position="10"/>
        <end position="85"/>
    </location>
</feature>
<organism evidence="3 4">
    <name type="scientific">Hyphobacterium vulgare</name>
    <dbReference type="NCBI Taxonomy" id="1736751"/>
    <lineage>
        <taxon>Bacteria</taxon>
        <taxon>Pseudomonadati</taxon>
        <taxon>Pseudomonadota</taxon>
        <taxon>Alphaproteobacteria</taxon>
        <taxon>Maricaulales</taxon>
        <taxon>Maricaulaceae</taxon>
        <taxon>Hyphobacterium</taxon>
    </lineage>
</organism>
<gene>
    <name evidence="3" type="ORF">ACFOOR_04980</name>
</gene>
<evidence type="ECO:0000259" key="2">
    <source>
        <dbReference type="Pfam" id="PF17836"/>
    </source>
</evidence>
<accession>A0ABV6ZVN1</accession>
<dbReference type="EMBL" id="JBHRSV010000003">
    <property type="protein sequence ID" value="MFC2925451.1"/>
    <property type="molecule type" value="Genomic_DNA"/>
</dbReference>
<evidence type="ECO:0000256" key="1">
    <source>
        <dbReference type="ARBA" id="ARBA00007274"/>
    </source>
</evidence>
<dbReference type="CDD" id="cd03360">
    <property type="entry name" value="LbH_AT_putative"/>
    <property type="match status" value="1"/>
</dbReference>
<dbReference type="Gene3D" id="2.160.10.10">
    <property type="entry name" value="Hexapeptide repeat proteins"/>
    <property type="match status" value="1"/>
</dbReference>
<dbReference type="Gene3D" id="3.40.50.20">
    <property type="match status" value="1"/>
</dbReference>
<comment type="similarity">
    <text evidence="1">Belongs to the transferase hexapeptide repeat family.</text>
</comment>